<keyword evidence="1" id="KW-0175">Coiled coil</keyword>
<accession>A0ABC8RSV1</accession>
<feature type="region of interest" description="Disordered" evidence="2">
    <location>
        <begin position="951"/>
        <end position="1004"/>
    </location>
</feature>
<dbReference type="InterPro" id="IPR032446">
    <property type="entry name" value="SCAPER_N"/>
</dbReference>
<feature type="region of interest" description="Disordered" evidence="2">
    <location>
        <begin position="530"/>
        <end position="552"/>
    </location>
</feature>
<feature type="compositionally biased region" description="Polar residues" evidence="2">
    <location>
        <begin position="969"/>
        <end position="1002"/>
    </location>
</feature>
<keyword evidence="5" id="KW-1185">Reference proteome</keyword>
<feature type="region of interest" description="Disordered" evidence="2">
    <location>
        <begin position="871"/>
        <end position="910"/>
    </location>
</feature>
<feature type="coiled-coil region" evidence="1">
    <location>
        <begin position="413"/>
        <end position="443"/>
    </location>
</feature>
<feature type="region of interest" description="Disordered" evidence="2">
    <location>
        <begin position="316"/>
        <end position="345"/>
    </location>
</feature>
<sequence>MESCEGVDDPTSGWLQVKKKHRNSSKFSFHGWVGGFSGKQSPNIQHCQPSLNVRSGNSHVKCGRQPPKASGDFVVQSLGRVSNSSSVSTEDRMDVQYLDKCVVSQDDECPSSPLSVAVNVKDADSRTGDHEEYPQIKNPDVLSKIKLGDLDGGALVLHGGSTVGAKIKFGGFEVDNLFCGKADNSGTSISCMSSCIEPQELQATSAEADLVPQRAHNESFEENCKEVTAVSSEDVEVQITNENIVDPSGNTSSCGKTHPEPLEAVNDDAWGASSQSGENIIYTAIEEAGMVELPAPAVISKAGDVVISELPSMNGGSSTGVISQDSEVLPPEKSRTETLGESTMTSSVEYCEDQKTHTIIDTISKAQIMSAIGADDMGESKERFRQRLWCFLFENLNRAIDELYLLCELECDLEQTKEAILVLEEAASDFKELNSRVEEFEKVKRSSSQLIDGPPTTLKSEHRRPHALSWEVRRMTTSPHRAEILSSSLEAFRKIQQERASVHAVKDTVKPESACPNGLCRVTEIFSQDSNKSDKLHNAKESKPRKYGGISYLTQGNLGREKRNVDSGRSSKVNLVQNTRLLQQGQSASDSIASGLALKDHSAASIVVKSKMELLGSTSDMEKLLPRKDKPLTESVVEKNHSSVRHHRKQIPSCERDKEKRNGTSWKSMDAWKEKRNWEDILASPFRVSSRFSHSPGMSRKSVERARMLRDKLMSPEKKKKTALDLRKEAEEKHARAMRIRSELENERVQKLQRTSEKLNRVNEWQAVRSMKLREVMKARHQRSESRHEAFLAQVVKRAGDESSKVNEVRFITSLNDENKKLILRQKLHNSELRRAEKHLVMKTKQKEDIAREGAVLERRRLIESEKLQRLAETQRKKEEAQVRREEERKASSAAREAKAMEQMRRKESRAKALQEEAELLAQKLAERLSESEQRRKFYLEQIRERASMDFRDQSSPLLRRSLNRDGQGRTTPTNNGQDYQASYTSGSEGSTFPTGDMVSQHSLKRRIKKLRQRLMALKYEFPEPPVGTENGGIGYRTAVGTARVKIGKWLQELQRLRQARKEGAASIGLITAEMIKFLEGKEPELQTSRQAGLLDFVASALPASHTSKPEACQVTLYLLRLLRVLLSVPANRGYFLAQNLLPPIIPMLAAALENYIKIAASSSVPGCTNLLSNETSIENMESISEVLEGFLWTVATIIGHISSDERQLQMQYGLLELVIAYQVIHRLRDLFALYDRPQIWDVYLHATQVAIIDCPYLYLYPMYQKIGH</sequence>
<evidence type="ECO:0000256" key="1">
    <source>
        <dbReference type="SAM" id="Coils"/>
    </source>
</evidence>
<feature type="compositionally biased region" description="Basic and acidic residues" evidence="2">
    <location>
        <begin position="531"/>
        <end position="544"/>
    </location>
</feature>
<feature type="region of interest" description="Disordered" evidence="2">
    <location>
        <begin position="635"/>
        <end position="662"/>
    </location>
</feature>
<reference evidence="4 5" key="1">
    <citation type="submission" date="2024-02" db="EMBL/GenBank/DDBJ databases">
        <authorList>
            <person name="Vignale AGUSTIN F."/>
            <person name="Sosa J E."/>
            <person name="Modenutti C."/>
        </authorList>
    </citation>
    <scope>NUCLEOTIDE SEQUENCE [LARGE SCALE GENOMIC DNA]</scope>
</reference>
<evidence type="ECO:0000313" key="4">
    <source>
        <dbReference type="EMBL" id="CAK9148009.1"/>
    </source>
</evidence>
<organism evidence="4 5">
    <name type="scientific">Ilex paraguariensis</name>
    <name type="common">yerba mate</name>
    <dbReference type="NCBI Taxonomy" id="185542"/>
    <lineage>
        <taxon>Eukaryota</taxon>
        <taxon>Viridiplantae</taxon>
        <taxon>Streptophyta</taxon>
        <taxon>Embryophyta</taxon>
        <taxon>Tracheophyta</taxon>
        <taxon>Spermatophyta</taxon>
        <taxon>Magnoliopsida</taxon>
        <taxon>eudicotyledons</taxon>
        <taxon>Gunneridae</taxon>
        <taxon>Pentapetalae</taxon>
        <taxon>asterids</taxon>
        <taxon>campanulids</taxon>
        <taxon>Aquifoliales</taxon>
        <taxon>Aquifoliaceae</taxon>
        <taxon>Ilex</taxon>
    </lineage>
</organism>
<feature type="domain" description="S phase cyclin A-associated protein in the endoplasmic reticulum N-terminal" evidence="3">
    <location>
        <begin position="379"/>
        <end position="480"/>
    </location>
</feature>
<dbReference type="EMBL" id="CAUOFW020001724">
    <property type="protein sequence ID" value="CAK9148009.1"/>
    <property type="molecule type" value="Genomic_DNA"/>
</dbReference>
<feature type="compositionally biased region" description="Polar residues" evidence="2">
    <location>
        <begin position="316"/>
        <end position="326"/>
    </location>
</feature>
<dbReference type="PANTHER" id="PTHR31434:SF2">
    <property type="entry name" value="S PHASE CYCLIN A-ASSOCIATED PROTEIN IN THE ENDOPLASMIC RETICULUM"/>
    <property type="match status" value="1"/>
</dbReference>
<name>A0ABC8RSV1_9AQUA</name>
<dbReference type="PANTHER" id="PTHR31434">
    <property type="entry name" value="S PHASE CYCLIN A-ASSOCIATED PROTEIN IN THE ENDOPLASMIC RETICULUM"/>
    <property type="match status" value="1"/>
</dbReference>
<protein>
    <recommendedName>
        <fullName evidence="3">S phase cyclin A-associated protein in the endoplasmic reticulum N-terminal domain-containing protein</fullName>
    </recommendedName>
</protein>
<comment type="caution">
    <text evidence="4">The sequence shown here is derived from an EMBL/GenBank/DDBJ whole genome shotgun (WGS) entry which is preliminary data.</text>
</comment>
<evidence type="ECO:0000313" key="5">
    <source>
        <dbReference type="Proteomes" id="UP001642360"/>
    </source>
</evidence>
<dbReference type="Proteomes" id="UP001642360">
    <property type="component" value="Unassembled WGS sequence"/>
</dbReference>
<dbReference type="Pfam" id="PF16501">
    <property type="entry name" value="SCAPER_N"/>
    <property type="match status" value="1"/>
</dbReference>
<evidence type="ECO:0000256" key="2">
    <source>
        <dbReference type="SAM" id="MobiDB-lite"/>
    </source>
</evidence>
<evidence type="ECO:0000259" key="3">
    <source>
        <dbReference type="Pfam" id="PF16501"/>
    </source>
</evidence>
<dbReference type="AlphaFoldDB" id="A0ABC8RSV1"/>
<proteinExistence type="predicted"/>
<gene>
    <name evidence="4" type="ORF">ILEXP_LOCUS15936</name>
</gene>